<name>A0A919W8S1_9ACTN</name>
<comment type="caution">
    <text evidence="2">The sequence shown here is derived from an EMBL/GenBank/DDBJ whole genome shotgun (WGS) entry which is preliminary data.</text>
</comment>
<dbReference type="Proteomes" id="UP000677082">
    <property type="component" value="Unassembled WGS sequence"/>
</dbReference>
<feature type="signal peptide" evidence="1">
    <location>
        <begin position="1"/>
        <end position="28"/>
    </location>
</feature>
<feature type="chain" id="PRO_5037064941" evidence="1">
    <location>
        <begin position="29"/>
        <end position="275"/>
    </location>
</feature>
<dbReference type="AlphaFoldDB" id="A0A919W8S1"/>
<accession>A0A919W8S1</accession>
<evidence type="ECO:0000313" key="2">
    <source>
        <dbReference type="EMBL" id="GIM95331.1"/>
    </source>
</evidence>
<proteinExistence type="predicted"/>
<evidence type="ECO:0000313" key="3">
    <source>
        <dbReference type="Proteomes" id="UP000677082"/>
    </source>
</evidence>
<sequence>MPSTISRPFTIFAACLVLTAGVVLPASAAEAGTARTAACRFVAVDDGSSTPAPAAAHHYRTRFAVPATAIAFTSPDGFGGRQYILGPPNGTCVAHSGLDQDFQQQITLPGQRTPAFEQVFGAGGDYQLPYGCRYLPSIRPFAYPGSPPDCIAPPATEHVEPLITGMPTLPAALVRVEPNVSDPQLSTTGTDPVLAVVLAFDLGGDDADPNYRAVTTSFADCRLTPATTATCIASLRIFVDQAIAFQRGSVNFKVTGDPGAKIGKAIARYGASPAR</sequence>
<protein>
    <submittedName>
        <fullName evidence="2">Uncharacterized protein</fullName>
    </submittedName>
</protein>
<gene>
    <name evidence="2" type="ORF">Ato02nite_071240</name>
</gene>
<dbReference type="EMBL" id="BOQN01000092">
    <property type="protein sequence ID" value="GIM95331.1"/>
    <property type="molecule type" value="Genomic_DNA"/>
</dbReference>
<evidence type="ECO:0000256" key="1">
    <source>
        <dbReference type="SAM" id="SignalP"/>
    </source>
</evidence>
<keyword evidence="1" id="KW-0732">Signal</keyword>
<reference evidence="2 3" key="1">
    <citation type="submission" date="2021-03" db="EMBL/GenBank/DDBJ databases">
        <title>Whole genome shotgun sequence of Actinoplanes toevensis NBRC 105298.</title>
        <authorList>
            <person name="Komaki H."/>
            <person name="Tamura T."/>
        </authorList>
    </citation>
    <scope>NUCLEOTIDE SEQUENCE [LARGE SCALE GENOMIC DNA]</scope>
    <source>
        <strain evidence="2 3">NBRC 105298</strain>
    </source>
</reference>
<keyword evidence="3" id="KW-1185">Reference proteome</keyword>
<organism evidence="2 3">
    <name type="scientific">Paractinoplanes toevensis</name>
    <dbReference type="NCBI Taxonomy" id="571911"/>
    <lineage>
        <taxon>Bacteria</taxon>
        <taxon>Bacillati</taxon>
        <taxon>Actinomycetota</taxon>
        <taxon>Actinomycetes</taxon>
        <taxon>Micromonosporales</taxon>
        <taxon>Micromonosporaceae</taxon>
        <taxon>Paractinoplanes</taxon>
    </lineage>
</organism>